<evidence type="ECO:0000313" key="1">
    <source>
        <dbReference type="EMBL" id="CAH1982709.1"/>
    </source>
</evidence>
<dbReference type="EMBL" id="CAKOFQ010006925">
    <property type="protein sequence ID" value="CAH1982709.1"/>
    <property type="molecule type" value="Genomic_DNA"/>
</dbReference>
<name>A0A9P0KYB3_ACAOB</name>
<sequence>MIRLSIRSSCRCQFLLNTNELIGRCFCKLRSWKHLTHMKNRCSLVMN</sequence>
<accession>A0A9P0KYB3</accession>
<reference evidence="1" key="1">
    <citation type="submission" date="2022-03" db="EMBL/GenBank/DDBJ databases">
        <authorList>
            <person name="Sayadi A."/>
        </authorList>
    </citation>
    <scope>NUCLEOTIDE SEQUENCE</scope>
</reference>
<keyword evidence="2" id="KW-1185">Reference proteome</keyword>
<dbReference type="OrthoDB" id="6766775at2759"/>
<proteinExistence type="predicted"/>
<evidence type="ECO:0000313" key="2">
    <source>
        <dbReference type="Proteomes" id="UP001152888"/>
    </source>
</evidence>
<comment type="caution">
    <text evidence="1">The sequence shown here is derived from an EMBL/GenBank/DDBJ whole genome shotgun (WGS) entry which is preliminary data.</text>
</comment>
<protein>
    <submittedName>
        <fullName evidence="1">Uncharacterized protein</fullName>
    </submittedName>
</protein>
<gene>
    <name evidence="1" type="ORF">ACAOBT_LOCUS15163</name>
</gene>
<dbReference type="AlphaFoldDB" id="A0A9P0KYB3"/>
<organism evidence="1 2">
    <name type="scientific">Acanthoscelides obtectus</name>
    <name type="common">Bean weevil</name>
    <name type="synonym">Bruchus obtectus</name>
    <dbReference type="NCBI Taxonomy" id="200917"/>
    <lineage>
        <taxon>Eukaryota</taxon>
        <taxon>Metazoa</taxon>
        <taxon>Ecdysozoa</taxon>
        <taxon>Arthropoda</taxon>
        <taxon>Hexapoda</taxon>
        <taxon>Insecta</taxon>
        <taxon>Pterygota</taxon>
        <taxon>Neoptera</taxon>
        <taxon>Endopterygota</taxon>
        <taxon>Coleoptera</taxon>
        <taxon>Polyphaga</taxon>
        <taxon>Cucujiformia</taxon>
        <taxon>Chrysomeloidea</taxon>
        <taxon>Chrysomelidae</taxon>
        <taxon>Bruchinae</taxon>
        <taxon>Bruchini</taxon>
        <taxon>Acanthoscelides</taxon>
    </lineage>
</organism>
<dbReference type="Proteomes" id="UP001152888">
    <property type="component" value="Unassembled WGS sequence"/>
</dbReference>